<comment type="similarity">
    <text evidence="3">Belongs to the TO family.</text>
</comment>
<dbReference type="InterPro" id="IPR010562">
    <property type="entry name" value="Haemolymph_juvenile_hormone-bd"/>
</dbReference>
<evidence type="ECO:0000256" key="3">
    <source>
        <dbReference type="ARBA" id="ARBA00060902"/>
    </source>
</evidence>
<evidence type="ECO:0000313" key="5">
    <source>
        <dbReference type="EMBL" id="CAG9767766.1"/>
    </source>
</evidence>
<dbReference type="FunFam" id="3.15.10.30:FF:000001">
    <property type="entry name" value="Takeout-like protein 1"/>
    <property type="match status" value="1"/>
</dbReference>
<name>A0A9N9QPA9_9CUCU</name>
<dbReference type="InterPro" id="IPR038606">
    <property type="entry name" value="To_sf"/>
</dbReference>
<keyword evidence="6" id="KW-1185">Reference proteome</keyword>
<sequence length="249" mass="28282">MLRIIAAALILLSASDVFGAVQLPPEITKCRKSDSQCMEKSIKETLMLFKDGYKDLGFPPLNPFHVEKLEITADPGKSVKLNQKYEDVWMHGMVDIDVKSFKLTDDGKKCIWELEVYSFGTRMDADYTLTGQVLVFPINGHGRCNVTMKGITNKHTAECEHYMKKGKSHMRLKNYKMNMSVEKCYFDFPNIIPGNEQISKEVGKTVNENSQEIFQDVKGGFEEVLARLHENGANSVFSKIPEDELFLPE</sequence>
<organism evidence="5 6">
    <name type="scientific">Ceutorhynchus assimilis</name>
    <name type="common">cabbage seed weevil</name>
    <dbReference type="NCBI Taxonomy" id="467358"/>
    <lineage>
        <taxon>Eukaryota</taxon>
        <taxon>Metazoa</taxon>
        <taxon>Ecdysozoa</taxon>
        <taxon>Arthropoda</taxon>
        <taxon>Hexapoda</taxon>
        <taxon>Insecta</taxon>
        <taxon>Pterygota</taxon>
        <taxon>Neoptera</taxon>
        <taxon>Endopterygota</taxon>
        <taxon>Coleoptera</taxon>
        <taxon>Polyphaga</taxon>
        <taxon>Cucujiformia</taxon>
        <taxon>Curculionidae</taxon>
        <taxon>Ceutorhynchinae</taxon>
        <taxon>Ceutorhynchus</taxon>
    </lineage>
</organism>
<dbReference type="Gene3D" id="3.15.10.30">
    <property type="entry name" value="Haemolymph juvenile hormone binding protein"/>
    <property type="match status" value="1"/>
</dbReference>
<proteinExistence type="inferred from homology"/>
<dbReference type="GO" id="GO:0005615">
    <property type="term" value="C:extracellular space"/>
    <property type="evidence" value="ECO:0007669"/>
    <property type="project" value="TreeGrafter"/>
</dbReference>
<feature type="chain" id="PRO_5040161040" evidence="4">
    <location>
        <begin position="20"/>
        <end position="249"/>
    </location>
</feature>
<feature type="signal peptide" evidence="4">
    <location>
        <begin position="1"/>
        <end position="19"/>
    </location>
</feature>
<dbReference type="Proteomes" id="UP001152799">
    <property type="component" value="Chromosome 4"/>
</dbReference>
<dbReference type="GO" id="GO:0007623">
    <property type="term" value="P:circadian rhythm"/>
    <property type="evidence" value="ECO:0007669"/>
    <property type="project" value="UniProtKB-ARBA"/>
</dbReference>
<keyword evidence="1 4" id="KW-0732">Signal</keyword>
<dbReference type="OrthoDB" id="8182977at2759"/>
<dbReference type="AlphaFoldDB" id="A0A9N9QPA9"/>
<gene>
    <name evidence="5" type="ORF">CEUTPL_LOCUS8323</name>
</gene>
<dbReference type="PANTHER" id="PTHR11008:SF32">
    <property type="entry name" value="CIRCADIAN CLOCK-CONTROLLED PROTEIN DAYWAKE-RELATED"/>
    <property type="match status" value="1"/>
</dbReference>
<dbReference type="PANTHER" id="PTHR11008">
    <property type="entry name" value="PROTEIN TAKEOUT-LIKE PROTEIN"/>
    <property type="match status" value="1"/>
</dbReference>
<dbReference type="EMBL" id="OU892280">
    <property type="protein sequence ID" value="CAG9767766.1"/>
    <property type="molecule type" value="Genomic_DNA"/>
</dbReference>
<evidence type="ECO:0000256" key="2">
    <source>
        <dbReference type="ARBA" id="ARBA00023108"/>
    </source>
</evidence>
<dbReference type="Pfam" id="PF06585">
    <property type="entry name" value="JHBP"/>
    <property type="match status" value="1"/>
</dbReference>
<keyword evidence="2" id="KW-0090">Biological rhythms</keyword>
<reference evidence="5" key="1">
    <citation type="submission" date="2022-01" db="EMBL/GenBank/DDBJ databases">
        <authorList>
            <person name="King R."/>
        </authorList>
    </citation>
    <scope>NUCLEOTIDE SEQUENCE</scope>
</reference>
<evidence type="ECO:0000256" key="1">
    <source>
        <dbReference type="ARBA" id="ARBA00022729"/>
    </source>
</evidence>
<evidence type="ECO:0000256" key="4">
    <source>
        <dbReference type="SAM" id="SignalP"/>
    </source>
</evidence>
<accession>A0A9N9QPA9</accession>
<dbReference type="SMART" id="SM00700">
    <property type="entry name" value="JHBP"/>
    <property type="match status" value="1"/>
</dbReference>
<protein>
    <submittedName>
        <fullName evidence="5">Uncharacterized protein</fullName>
    </submittedName>
</protein>
<evidence type="ECO:0000313" key="6">
    <source>
        <dbReference type="Proteomes" id="UP001152799"/>
    </source>
</evidence>